<keyword evidence="5 20" id="KW-0548">Nucleotidyltransferase</keyword>
<organism evidence="23 24">
    <name type="scientific">Paracoccus alkanivorans</name>
    <dbReference type="NCBI Taxonomy" id="2116655"/>
    <lineage>
        <taxon>Bacteria</taxon>
        <taxon>Pseudomonadati</taxon>
        <taxon>Pseudomonadota</taxon>
        <taxon>Alphaproteobacteria</taxon>
        <taxon>Rhodobacterales</taxon>
        <taxon>Paracoccaceae</taxon>
        <taxon>Paracoccus</taxon>
    </lineage>
</organism>
<evidence type="ECO:0000256" key="3">
    <source>
        <dbReference type="ARBA" id="ARBA00020352"/>
    </source>
</evidence>
<keyword evidence="11 19" id="KW-0460">Magnesium</keyword>
<evidence type="ECO:0000256" key="4">
    <source>
        <dbReference type="ARBA" id="ARBA00022679"/>
    </source>
</evidence>
<evidence type="ECO:0000256" key="14">
    <source>
        <dbReference type="ARBA" id="ARBA00025483"/>
    </source>
</evidence>
<feature type="binding site" evidence="18">
    <location>
        <position position="9"/>
    </location>
    <ligand>
        <name>substrate</name>
    </ligand>
</feature>
<keyword evidence="8 19" id="KW-0479">Metal-binding</keyword>
<dbReference type="CDD" id="cd06131">
    <property type="entry name" value="DNA_pol_III_epsilon_Ecoli_like"/>
    <property type="match status" value="1"/>
</dbReference>
<dbReference type="GO" id="GO:0008408">
    <property type="term" value="F:3'-5' exonuclease activity"/>
    <property type="evidence" value="ECO:0007669"/>
    <property type="project" value="TreeGrafter"/>
</dbReference>
<feature type="binding site" evidence="18">
    <location>
        <position position="7"/>
    </location>
    <ligand>
        <name>substrate</name>
    </ligand>
</feature>
<evidence type="ECO:0000256" key="20">
    <source>
        <dbReference type="RuleBase" id="RU364087"/>
    </source>
</evidence>
<dbReference type="RefSeq" id="WP_122112168.1">
    <property type="nucleotide sequence ID" value="NZ_QOKZ01000003.1"/>
</dbReference>
<feature type="binding site" evidence="19">
    <location>
        <position position="7"/>
    </location>
    <ligand>
        <name>a divalent metal cation</name>
        <dbReference type="ChEBI" id="CHEBI:60240"/>
        <label>1</label>
        <note>catalytic</note>
    </ligand>
</feature>
<evidence type="ECO:0000313" key="23">
    <source>
        <dbReference type="EMBL" id="RMC35546.1"/>
    </source>
</evidence>
<reference evidence="23 24" key="1">
    <citation type="submission" date="2018-07" db="EMBL/GenBank/DDBJ databases">
        <authorList>
            <person name="Zhang Y."/>
            <person name="Wang L."/>
            <person name="Ma S."/>
        </authorList>
    </citation>
    <scope>NUCLEOTIDE SEQUENCE [LARGE SCALE GENOMIC DNA]</scope>
    <source>
        <strain evidence="23 24">4-2</strain>
    </source>
</reference>
<comment type="caution">
    <text evidence="23">The sequence shown here is derived from an EMBL/GenBank/DDBJ whole genome shotgun (WGS) entry which is preliminary data.</text>
</comment>
<dbReference type="PANTHER" id="PTHR30231:SF41">
    <property type="entry name" value="DNA POLYMERASE III SUBUNIT EPSILON"/>
    <property type="match status" value="1"/>
</dbReference>
<keyword evidence="24" id="KW-1185">Reference proteome</keyword>
<keyword evidence="12 20" id="KW-0239">DNA-directed DNA polymerase</keyword>
<feature type="binding site" evidence="18">
    <location>
        <position position="52"/>
    </location>
    <ligand>
        <name>substrate</name>
    </ligand>
</feature>
<evidence type="ECO:0000256" key="8">
    <source>
        <dbReference type="ARBA" id="ARBA00022723"/>
    </source>
</evidence>
<protein>
    <recommendedName>
        <fullName evidence="3 20">DNA polymerase III subunit epsilon</fullName>
        <ecNumber evidence="2 20">2.7.7.7</ecNumber>
    </recommendedName>
</protein>
<evidence type="ECO:0000256" key="10">
    <source>
        <dbReference type="ARBA" id="ARBA00022839"/>
    </source>
</evidence>
<proteinExistence type="predicted"/>
<dbReference type="SMART" id="SM00479">
    <property type="entry name" value="EXOIII"/>
    <property type="match status" value="1"/>
</dbReference>
<dbReference type="InterPro" id="IPR036397">
    <property type="entry name" value="RNaseH_sf"/>
</dbReference>
<feature type="active site" description="Proton acceptor" evidence="17">
    <location>
        <position position="151"/>
    </location>
</feature>
<keyword evidence="9 20" id="KW-0378">Hydrolase</keyword>
<dbReference type="InterPro" id="IPR013520">
    <property type="entry name" value="Ribonucl_H"/>
</dbReference>
<dbReference type="PANTHER" id="PTHR30231">
    <property type="entry name" value="DNA POLYMERASE III SUBUNIT EPSILON"/>
    <property type="match status" value="1"/>
</dbReference>
<dbReference type="NCBIfam" id="TIGR01406">
    <property type="entry name" value="dnaQ_proteo"/>
    <property type="match status" value="1"/>
</dbReference>
<keyword evidence="7 20" id="KW-0540">Nuclease</keyword>
<dbReference type="Proteomes" id="UP000273516">
    <property type="component" value="Unassembled WGS sequence"/>
</dbReference>
<keyword evidence="13 19" id="KW-0464">Manganese</keyword>
<dbReference type="InterPro" id="IPR006309">
    <property type="entry name" value="DnaQ_proteo"/>
</dbReference>
<evidence type="ECO:0000256" key="12">
    <source>
        <dbReference type="ARBA" id="ARBA00022932"/>
    </source>
</evidence>
<evidence type="ECO:0000256" key="21">
    <source>
        <dbReference type="SAM" id="MobiDB-lite"/>
    </source>
</evidence>
<evidence type="ECO:0000256" key="9">
    <source>
        <dbReference type="ARBA" id="ARBA00022801"/>
    </source>
</evidence>
<keyword evidence="4 20" id="KW-0808">Transferase</keyword>
<dbReference type="EC" id="2.7.7.7" evidence="2 20"/>
<dbReference type="GO" id="GO:0003677">
    <property type="term" value="F:DNA binding"/>
    <property type="evidence" value="ECO:0007669"/>
    <property type="project" value="InterPro"/>
</dbReference>
<dbReference type="GO" id="GO:0005829">
    <property type="term" value="C:cytosol"/>
    <property type="evidence" value="ECO:0007669"/>
    <property type="project" value="TreeGrafter"/>
</dbReference>
<accession>A0A3M0MCQ6</accession>
<dbReference type="SUPFAM" id="SSF53098">
    <property type="entry name" value="Ribonuclease H-like"/>
    <property type="match status" value="1"/>
</dbReference>
<feature type="binding site" evidence="19">
    <location>
        <position position="156"/>
    </location>
    <ligand>
        <name>a divalent metal cation</name>
        <dbReference type="ChEBI" id="CHEBI:60240"/>
        <label>1</label>
        <note>catalytic</note>
    </ligand>
</feature>
<evidence type="ECO:0000256" key="11">
    <source>
        <dbReference type="ARBA" id="ARBA00022842"/>
    </source>
</evidence>
<comment type="subunit">
    <text evidence="15 20">DNA polymerase III contains a core (composed of alpha, epsilon and theta chains) that associates with a tau subunit. This core dimerizes to form the POLIII' complex. PolIII' associates with the gamma complex (composed of gamma, delta, delta', psi and chi chains) and with the beta chain to form the complete DNA polymerase III complex.</text>
</comment>
<dbReference type="NCBIfam" id="TIGR00573">
    <property type="entry name" value="dnaq"/>
    <property type="match status" value="1"/>
</dbReference>
<dbReference type="FunFam" id="3.30.420.10:FF:000012">
    <property type="entry name" value="DNA polymerase III subunit epsilon"/>
    <property type="match status" value="1"/>
</dbReference>
<comment type="function">
    <text evidence="14 20">DNA polymerase III is a complex, multichain enzyme responsible for most of the replicative synthesis in bacteria. The epsilon subunit contain the editing function and is a proofreading 3'-5' exonuclease.</text>
</comment>
<name>A0A3M0MCQ6_9RHOB</name>
<evidence type="ECO:0000256" key="18">
    <source>
        <dbReference type="PIRSR" id="PIRSR606309-2"/>
    </source>
</evidence>
<dbReference type="Pfam" id="PF00929">
    <property type="entry name" value="RNase_T"/>
    <property type="match status" value="1"/>
</dbReference>
<keyword evidence="6 20" id="KW-0235">DNA replication</keyword>
<dbReference type="GO" id="GO:0003887">
    <property type="term" value="F:DNA-directed DNA polymerase activity"/>
    <property type="evidence" value="ECO:0007669"/>
    <property type="project" value="UniProtKB-KW"/>
</dbReference>
<evidence type="ECO:0000256" key="19">
    <source>
        <dbReference type="PIRSR" id="PIRSR606309-3"/>
    </source>
</evidence>
<evidence type="ECO:0000256" key="7">
    <source>
        <dbReference type="ARBA" id="ARBA00022722"/>
    </source>
</evidence>
<comment type="catalytic activity">
    <reaction evidence="16 20">
        <text>DNA(n) + a 2'-deoxyribonucleoside 5'-triphosphate = DNA(n+1) + diphosphate</text>
        <dbReference type="Rhea" id="RHEA:22508"/>
        <dbReference type="Rhea" id="RHEA-COMP:17339"/>
        <dbReference type="Rhea" id="RHEA-COMP:17340"/>
        <dbReference type="ChEBI" id="CHEBI:33019"/>
        <dbReference type="ChEBI" id="CHEBI:61560"/>
        <dbReference type="ChEBI" id="CHEBI:173112"/>
        <dbReference type="EC" id="2.7.7.7"/>
    </reaction>
</comment>
<dbReference type="GO" id="GO:0045004">
    <property type="term" value="P:DNA replication proofreading"/>
    <property type="evidence" value="ECO:0007669"/>
    <property type="project" value="TreeGrafter"/>
</dbReference>
<comment type="cofactor">
    <cofactor evidence="19">
        <name>Mg(2+)</name>
        <dbReference type="ChEBI" id="CHEBI:18420"/>
    </cofactor>
    <cofactor evidence="19">
        <name>Mn(2+)</name>
        <dbReference type="ChEBI" id="CHEBI:29035"/>
    </cofactor>
    <text evidence="19">Binds 2 divalent metal cations. Magnesium or manganese.</text>
</comment>
<dbReference type="InterPro" id="IPR006054">
    <property type="entry name" value="DnaQ"/>
</dbReference>
<feature type="compositionally biased region" description="Low complexity" evidence="21">
    <location>
        <begin position="194"/>
        <end position="205"/>
    </location>
</feature>
<evidence type="ECO:0000256" key="16">
    <source>
        <dbReference type="ARBA" id="ARBA00049244"/>
    </source>
</evidence>
<dbReference type="OrthoDB" id="9804290at2"/>
<evidence type="ECO:0000313" key="24">
    <source>
        <dbReference type="Proteomes" id="UP000273516"/>
    </source>
</evidence>
<dbReference type="NCBIfam" id="NF004316">
    <property type="entry name" value="PRK05711.1"/>
    <property type="match status" value="1"/>
</dbReference>
<evidence type="ECO:0000256" key="6">
    <source>
        <dbReference type="ARBA" id="ARBA00022705"/>
    </source>
</evidence>
<evidence type="ECO:0000256" key="2">
    <source>
        <dbReference type="ARBA" id="ARBA00012417"/>
    </source>
</evidence>
<gene>
    <name evidence="20" type="primary">dnaQ</name>
    <name evidence="23" type="ORF">C9E81_09990</name>
</gene>
<feature type="region of interest" description="Disordered" evidence="21">
    <location>
        <begin position="176"/>
        <end position="205"/>
    </location>
</feature>
<feature type="binding site" evidence="18">
    <location>
        <position position="156"/>
    </location>
    <ligand>
        <name>substrate</name>
    </ligand>
</feature>
<evidence type="ECO:0000259" key="22">
    <source>
        <dbReference type="SMART" id="SM00479"/>
    </source>
</evidence>
<sequence length="233" mass="25873">MREIVLDTETTGFDAEKDDRIVEIGALELFNHLPTGRTFHVYINPERSMPTEAFEVHGLGDDFLRDKPKFSEIAQDFLDFVGDDSKLVIHNASFDMKFLNAELKRAGLPVLPWGRALDSLALAREKFPGAPASLDALCRRFGVDNSGRELHGALLDSELLAEVYLELIGGRQPDLVLDQPSQKQSQDRTDTITARPLSRPAPLPSRLTEAEAAAHAEFVSKLGEASIWARYSD</sequence>
<evidence type="ECO:0000256" key="15">
    <source>
        <dbReference type="ARBA" id="ARBA00026073"/>
    </source>
</evidence>
<feature type="domain" description="Exonuclease" evidence="22">
    <location>
        <begin position="2"/>
        <end position="173"/>
    </location>
</feature>
<dbReference type="InterPro" id="IPR012337">
    <property type="entry name" value="RNaseH-like_sf"/>
</dbReference>
<evidence type="ECO:0000256" key="17">
    <source>
        <dbReference type="PIRSR" id="PIRSR606309-1"/>
    </source>
</evidence>
<feature type="binding site" evidence="19">
    <location>
        <position position="9"/>
    </location>
    <ligand>
        <name>a divalent metal cation</name>
        <dbReference type="ChEBI" id="CHEBI:60240"/>
        <label>1</label>
        <note>catalytic</note>
    </ligand>
</feature>
<dbReference type="GO" id="GO:0046872">
    <property type="term" value="F:metal ion binding"/>
    <property type="evidence" value="ECO:0007669"/>
    <property type="project" value="UniProtKB-KW"/>
</dbReference>
<evidence type="ECO:0000256" key="5">
    <source>
        <dbReference type="ARBA" id="ARBA00022695"/>
    </source>
</evidence>
<dbReference type="AlphaFoldDB" id="A0A3M0MCQ6"/>
<dbReference type="Gene3D" id="3.30.420.10">
    <property type="entry name" value="Ribonuclease H-like superfamily/Ribonuclease H"/>
    <property type="match status" value="1"/>
</dbReference>
<evidence type="ECO:0000256" key="1">
    <source>
        <dbReference type="ARBA" id="ARBA00001936"/>
    </source>
</evidence>
<comment type="cofactor">
    <cofactor evidence="1 20">
        <name>Mn(2+)</name>
        <dbReference type="ChEBI" id="CHEBI:29035"/>
    </cofactor>
</comment>
<keyword evidence="10 20" id="KW-0269">Exonuclease</keyword>
<dbReference type="EMBL" id="QOKZ01000003">
    <property type="protein sequence ID" value="RMC35546.1"/>
    <property type="molecule type" value="Genomic_DNA"/>
</dbReference>
<feature type="binding site" evidence="18">
    <location>
        <position position="57"/>
    </location>
    <ligand>
        <name>substrate</name>
    </ligand>
</feature>
<evidence type="ECO:0000256" key="13">
    <source>
        <dbReference type="ARBA" id="ARBA00023211"/>
    </source>
</evidence>